<feature type="region of interest" description="Disordered" evidence="1">
    <location>
        <begin position="415"/>
        <end position="447"/>
    </location>
</feature>
<proteinExistence type="predicted"/>
<reference evidence="2" key="1">
    <citation type="submission" date="2023-01" db="EMBL/GenBank/DDBJ databases">
        <title>Genome assembly of the deep-sea coral Lophelia pertusa.</title>
        <authorList>
            <person name="Herrera S."/>
            <person name="Cordes E."/>
        </authorList>
    </citation>
    <scope>NUCLEOTIDE SEQUENCE</scope>
    <source>
        <strain evidence="2">USNM1676648</strain>
        <tissue evidence="2">Polyp</tissue>
    </source>
</reference>
<feature type="region of interest" description="Disordered" evidence="1">
    <location>
        <begin position="716"/>
        <end position="755"/>
    </location>
</feature>
<dbReference type="Proteomes" id="UP001163046">
    <property type="component" value="Unassembled WGS sequence"/>
</dbReference>
<evidence type="ECO:0000256" key="1">
    <source>
        <dbReference type="SAM" id="MobiDB-lite"/>
    </source>
</evidence>
<dbReference type="EMBL" id="MU827820">
    <property type="protein sequence ID" value="KAJ7322050.1"/>
    <property type="molecule type" value="Genomic_DNA"/>
</dbReference>
<name>A0A9W9Y856_9CNID</name>
<dbReference type="OrthoDB" id="7696082at2759"/>
<organism evidence="2 3">
    <name type="scientific">Desmophyllum pertusum</name>
    <dbReference type="NCBI Taxonomy" id="174260"/>
    <lineage>
        <taxon>Eukaryota</taxon>
        <taxon>Metazoa</taxon>
        <taxon>Cnidaria</taxon>
        <taxon>Anthozoa</taxon>
        <taxon>Hexacorallia</taxon>
        <taxon>Scleractinia</taxon>
        <taxon>Caryophylliina</taxon>
        <taxon>Caryophylliidae</taxon>
        <taxon>Desmophyllum</taxon>
    </lineage>
</organism>
<sequence length="755" mass="86424">MTKRPTNVSEAFRSCQTATHARVIMVNPLHQTLPKVVLLLQANCNRFTHNEVLNQWLVLDSLCENILDPVLGPGIGHASDGDARRRKLMLSQATAEATQYRPVPADLGFIMSARIELTPAGKKILRDLYDQDCIHNDKKILNPLDHPTRILQLGRYLVHMNHLRLVIETFPPAVHCMHADDVARKDRQKWEVVQRLKFQSVQQCLLDIAHGSNGVTKDVSVYGTWAFLYVAWHYTEIFFSLHASLRDRVKYAAFVAIFYSLWRNWIIMTEGLALKDRFLTRECFQDVLLSCHFVVILISFFRDEHPDLECPLDLTGLDCCERYFSENGSFVQNHHNYTILDMHTNLGHMSRIQEVRATNPDIKFPKRKHNNDFIWDKQFQGDQRKKVCDLRDYPSAELVIEAWKEGTKMAKDLARSLGMHPDGDGDHSNSQDGGTDGGEDDSNKWFNKPMEHIDFKDSLRGMLTEEEQNNLRKEAHKSHDDTNADNDAGSEQSPRTNDAIVDNDNICGTTDSESIGDIRHIVNQLLDYMETANGEEETQGKTATILVPGVGERYKSTAIAELRNNPDLTTDHLRRVRGSNTVTREGNSQVESCNSVWLFDDCAFHEPKEDDQFVLGRVQRIRKKGIRGYLEYLQPVNLDERPAEVEILFSKYCRLPDGNGHEHCHSQDIIAKPLTSLICRVNLRIDTDTDVYELHERDVTVINEFLEDLQPARRSVPTFRRNQTAESNVRGRMEDEGRRVDTVPTGSGRLSRRVS</sequence>
<protein>
    <submittedName>
        <fullName evidence="2">Uncharacterized protein</fullName>
    </submittedName>
</protein>
<feature type="region of interest" description="Disordered" evidence="1">
    <location>
        <begin position="472"/>
        <end position="512"/>
    </location>
</feature>
<keyword evidence="3" id="KW-1185">Reference proteome</keyword>
<feature type="compositionally biased region" description="Basic and acidic residues" evidence="1">
    <location>
        <begin position="472"/>
        <end position="482"/>
    </location>
</feature>
<accession>A0A9W9Y856</accession>
<feature type="compositionally biased region" description="Basic and acidic residues" evidence="1">
    <location>
        <begin position="729"/>
        <end position="741"/>
    </location>
</feature>
<comment type="caution">
    <text evidence="2">The sequence shown here is derived from an EMBL/GenBank/DDBJ whole genome shotgun (WGS) entry which is preliminary data.</text>
</comment>
<evidence type="ECO:0000313" key="3">
    <source>
        <dbReference type="Proteomes" id="UP001163046"/>
    </source>
</evidence>
<gene>
    <name evidence="2" type="ORF">OS493_033213</name>
</gene>
<evidence type="ECO:0000313" key="2">
    <source>
        <dbReference type="EMBL" id="KAJ7322050.1"/>
    </source>
</evidence>
<dbReference type="AlphaFoldDB" id="A0A9W9Y856"/>